<dbReference type="InterPro" id="IPR002048">
    <property type="entry name" value="EF_hand_dom"/>
</dbReference>
<dbReference type="RefSeq" id="XP_015267218.1">
    <property type="nucleotide sequence ID" value="XM_015411732.1"/>
</dbReference>
<sequence length="105" mass="12196">MMAAQLSELEEAIETLVKNYDKYASKGFCRRKRGINKGSFQKMLSQELHHMLTDTENKQAVDQMRQSCDKNQDGLIGFEEYWHLMGTIANSLLFTMEELEENAEK</sequence>
<feature type="domain" description="EF-hand" evidence="3">
    <location>
        <begin position="56"/>
        <end position="91"/>
    </location>
</feature>
<reference evidence="5 6" key="1">
    <citation type="submission" date="2025-05" db="UniProtKB">
        <authorList>
            <consortium name="RefSeq"/>
        </authorList>
    </citation>
    <scope>IDENTIFICATION</scope>
</reference>
<evidence type="ECO:0000313" key="6">
    <source>
        <dbReference type="RefSeq" id="XP_015267218.1"/>
    </source>
</evidence>
<dbReference type="InterPro" id="IPR013787">
    <property type="entry name" value="S100_Ca-bd_sub"/>
</dbReference>
<accession>A0ABM1K0I1</accession>
<keyword evidence="2" id="KW-0106">Calcium</keyword>
<protein>
    <submittedName>
        <fullName evidence="5 6">Protein S100-A16-like</fullName>
    </submittedName>
</protein>
<dbReference type="PANTHER" id="PTHR11639">
    <property type="entry name" value="S100 CALCIUM-BINDING PROTEIN"/>
    <property type="match status" value="1"/>
</dbReference>
<evidence type="ECO:0000313" key="5">
    <source>
        <dbReference type="RefSeq" id="XP_015267216.1"/>
    </source>
</evidence>
<gene>
    <name evidence="5 6" type="primary">LOC107110891</name>
</gene>
<dbReference type="GeneID" id="107110891"/>
<organism evidence="4 6">
    <name type="scientific">Gekko japonicus</name>
    <name type="common">Schlegel's Japanese gecko</name>
    <dbReference type="NCBI Taxonomy" id="146911"/>
    <lineage>
        <taxon>Eukaryota</taxon>
        <taxon>Metazoa</taxon>
        <taxon>Chordata</taxon>
        <taxon>Craniata</taxon>
        <taxon>Vertebrata</taxon>
        <taxon>Euteleostomi</taxon>
        <taxon>Lepidosauria</taxon>
        <taxon>Squamata</taxon>
        <taxon>Bifurcata</taxon>
        <taxon>Gekkota</taxon>
        <taxon>Gekkonidae</taxon>
        <taxon>Gekkoninae</taxon>
        <taxon>Gekko</taxon>
    </lineage>
</organism>
<keyword evidence="1" id="KW-0479">Metal-binding</keyword>
<dbReference type="PROSITE" id="PS50222">
    <property type="entry name" value="EF_HAND_2"/>
    <property type="match status" value="1"/>
</dbReference>
<dbReference type="RefSeq" id="XP_015267216.1">
    <property type="nucleotide sequence ID" value="XM_015411730.1"/>
</dbReference>
<evidence type="ECO:0000256" key="1">
    <source>
        <dbReference type="ARBA" id="ARBA00022723"/>
    </source>
</evidence>
<dbReference type="Pfam" id="PF01023">
    <property type="entry name" value="S_100"/>
    <property type="match status" value="1"/>
</dbReference>
<dbReference type="InterPro" id="IPR011992">
    <property type="entry name" value="EF-hand-dom_pair"/>
</dbReference>
<proteinExistence type="predicted"/>
<evidence type="ECO:0000256" key="2">
    <source>
        <dbReference type="ARBA" id="ARBA00022837"/>
    </source>
</evidence>
<evidence type="ECO:0000259" key="3">
    <source>
        <dbReference type="PROSITE" id="PS50222"/>
    </source>
</evidence>
<name>A0ABM1K0I1_GEKJA</name>
<dbReference type="PANTHER" id="PTHR11639:SF76">
    <property type="entry name" value="PROTEIN S100-A16"/>
    <property type="match status" value="1"/>
</dbReference>
<keyword evidence="4" id="KW-1185">Reference proteome</keyword>
<dbReference type="PROSITE" id="PS00018">
    <property type="entry name" value="EF_HAND_1"/>
    <property type="match status" value="1"/>
</dbReference>
<dbReference type="SUPFAM" id="SSF47473">
    <property type="entry name" value="EF-hand"/>
    <property type="match status" value="1"/>
</dbReference>
<evidence type="ECO:0000313" key="4">
    <source>
        <dbReference type="Proteomes" id="UP000694871"/>
    </source>
</evidence>
<dbReference type="Gene3D" id="1.10.238.10">
    <property type="entry name" value="EF-hand"/>
    <property type="match status" value="1"/>
</dbReference>
<dbReference type="InterPro" id="IPR018247">
    <property type="entry name" value="EF_Hand_1_Ca_BS"/>
</dbReference>
<dbReference type="SMART" id="SM01394">
    <property type="entry name" value="S_100"/>
    <property type="match status" value="1"/>
</dbReference>
<dbReference type="Proteomes" id="UP000694871">
    <property type="component" value="Unplaced"/>
</dbReference>